<gene>
    <name evidence="3" type="ORF">IV203_006749</name>
    <name evidence="4" type="ORF">IV203_035901</name>
</gene>
<keyword evidence="5" id="KW-1185">Reference proteome</keyword>
<reference evidence="3" key="1">
    <citation type="journal article" date="2021" name="Sci. Rep.">
        <title>Diploid genomic architecture of Nitzschia inconspicua, an elite biomass production diatom.</title>
        <authorList>
            <person name="Oliver A."/>
            <person name="Podell S."/>
            <person name="Pinowska A."/>
            <person name="Traller J.C."/>
            <person name="Smith S.R."/>
            <person name="McClure R."/>
            <person name="Beliaev A."/>
            <person name="Bohutskyi P."/>
            <person name="Hill E.A."/>
            <person name="Rabines A."/>
            <person name="Zheng H."/>
            <person name="Allen L.Z."/>
            <person name="Kuo A."/>
            <person name="Grigoriev I.V."/>
            <person name="Allen A.E."/>
            <person name="Hazlebeck D."/>
            <person name="Allen E.E."/>
        </authorList>
    </citation>
    <scope>NUCLEOTIDE SEQUENCE</scope>
    <source>
        <strain evidence="3">Hildebrandi</strain>
    </source>
</reference>
<keyword evidence="1" id="KW-0863">Zinc-finger</keyword>
<evidence type="ECO:0000313" key="4">
    <source>
        <dbReference type="EMBL" id="KAG7360802.1"/>
    </source>
</evidence>
<dbReference type="EMBL" id="JAGRRH010000013">
    <property type="protein sequence ID" value="KAG7360802.1"/>
    <property type="molecule type" value="Genomic_DNA"/>
</dbReference>
<comment type="caution">
    <text evidence="3">The sequence shown here is derived from an EMBL/GenBank/DDBJ whole genome shotgun (WGS) entry which is preliminary data.</text>
</comment>
<keyword evidence="1" id="KW-0862">Zinc</keyword>
<dbReference type="InterPro" id="IPR001841">
    <property type="entry name" value="Znf_RING"/>
</dbReference>
<proteinExistence type="predicted"/>
<dbReference type="Pfam" id="PF13639">
    <property type="entry name" value="zf-RING_2"/>
    <property type="match status" value="1"/>
</dbReference>
<evidence type="ECO:0000259" key="2">
    <source>
        <dbReference type="PROSITE" id="PS50089"/>
    </source>
</evidence>
<dbReference type="GO" id="GO:0008270">
    <property type="term" value="F:zinc ion binding"/>
    <property type="evidence" value="ECO:0007669"/>
    <property type="project" value="UniProtKB-KW"/>
</dbReference>
<dbReference type="EMBL" id="JAGRRH010000066">
    <property type="protein sequence ID" value="KAG7338056.1"/>
    <property type="molecule type" value="Genomic_DNA"/>
</dbReference>
<protein>
    <submittedName>
        <fullName evidence="3">Ring finger domain containing protein</fullName>
    </submittedName>
</protein>
<evidence type="ECO:0000313" key="3">
    <source>
        <dbReference type="EMBL" id="KAG7338056.1"/>
    </source>
</evidence>
<keyword evidence="1" id="KW-0479">Metal-binding</keyword>
<accession>A0A9K3K7Q0</accession>
<dbReference type="PROSITE" id="PS50089">
    <property type="entry name" value="ZF_RING_2"/>
    <property type="match status" value="1"/>
</dbReference>
<organism evidence="3 5">
    <name type="scientific">Nitzschia inconspicua</name>
    <dbReference type="NCBI Taxonomy" id="303405"/>
    <lineage>
        <taxon>Eukaryota</taxon>
        <taxon>Sar</taxon>
        <taxon>Stramenopiles</taxon>
        <taxon>Ochrophyta</taxon>
        <taxon>Bacillariophyta</taxon>
        <taxon>Bacillariophyceae</taxon>
        <taxon>Bacillariophycidae</taxon>
        <taxon>Bacillariales</taxon>
        <taxon>Bacillariaceae</taxon>
        <taxon>Nitzschia</taxon>
    </lineage>
</organism>
<evidence type="ECO:0000256" key="1">
    <source>
        <dbReference type="PROSITE-ProRule" id="PRU00175"/>
    </source>
</evidence>
<sequence>MVSSIKEQPSLAECIKKATNSQVFPMQLSRLLFSNAVLVELGSATYPHVEDTSIAVSDVVRLTRARVLLAGDIVTLQDTETRWVSDMINISHPIENLVPMLVHKVRWGRTSMRFILFLARIVIECNKWYTDTVAARNERENKEIECTICWEPVNGYRNRGFYPCGHCCFHKKCQVKWNEISRSCPICRKTL</sequence>
<reference evidence="3" key="2">
    <citation type="submission" date="2021-04" db="EMBL/GenBank/DDBJ databases">
        <authorList>
            <person name="Podell S."/>
        </authorList>
    </citation>
    <scope>NUCLEOTIDE SEQUENCE</scope>
    <source>
        <strain evidence="3">Hildebrandi</strain>
    </source>
</reference>
<dbReference type="OrthoDB" id="8062037at2759"/>
<name>A0A9K3K7Q0_9STRA</name>
<dbReference type="Proteomes" id="UP000693970">
    <property type="component" value="Unassembled WGS sequence"/>
</dbReference>
<feature type="domain" description="RING-type" evidence="2">
    <location>
        <begin position="146"/>
        <end position="188"/>
    </location>
</feature>
<evidence type="ECO:0000313" key="5">
    <source>
        <dbReference type="Proteomes" id="UP000693970"/>
    </source>
</evidence>
<dbReference type="AlphaFoldDB" id="A0A9K3K7Q0"/>